<proteinExistence type="predicted"/>
<dbReference type="AlphaFoldDB" id="A0A8R1XTV1"/>
<dbReference type="EnsemblMetazoa" id="OVOC4638.1">
    <property type="protein sequence ID" value="OVOC4638.1"/>
    <property type="gene ID" value="WBGene00241447"/>
</dbReference>
<evidence type="ECO:0000313" key="1">
    <source>
        <dbReference type="EnsemblMetazoa" id="OVOC4638.1"/>
    </source>
</evidence>
<dbReference type="EMBL" id="CMVM020000142">
    <property type="status" value="NOT_ANNOTATED_CDS"/>
    <property type="molecule type" value="Genomic_DNA"/>
</dbReference>
<organism evidence="1 2">
    <name type="scientific">Onchocerca volvulus</name>
    <dbReference type="NCBI Taxonomy" id="6282"/>
    <lineage>
        <taxon>Eukaryota</taxon>
        <taxon>Metazoa</taxon>
        <taxon>Ecdysozoa</taxon>
        <taxon>Nematoda</taxon>
        <taxon>Chromadorea</taxon>
        <taxon>Rhabditida</taxon>
        <taxon>Spirurina</taxon>
        <taxon>Spiruromorpha</taxon>
        <taxon>Filarioidea</taxon>
        <taxon>Onchocercidae</taxon>
        <taxon>Onchocerca</taxon>
    </lineage>
</organism>
<protein>
    <submittedName>
        <fullName evidence="1">Uncharacterized protein</fullName>
    </submittedName>
</protein>
<dbReference type="Proteomes" id="UP000024404">
    <property type="component" value="Unassembled WGS sequence"/>
</dbReference>
<name>A0A8R1XTV1_ONCVO</name>
<reference evidence="2" key="1">
    <citation type="submission" date="2013-10" db="EMBL/GenBank/DDBJ databases">
        <title>Genome sequencing of Onchocerca volvulus.</title>
        <authorList>
            <person name="Cotton J."/>
            <person name="Tsai J."/>
            <person name="Stanley E."/>
            <person name="Tracey A."/>
            <person name="Holroyd N."/>
            <person name="Lustigman S."/>
            <person name="Berriman M."/>
        </authorList>
    </citation>
    <scope>NUCLEOTIDE SEQUENCE</scope>
</reference>
<accession>A0A8R1XTV1</accession>
<keyword evidence="2" id="KW-1185">Reference proteome</keyword>
<reference evidence="1" key="2">
    <citation type="submission" date="2022-06" db="UniProtKB">
        <authorList>
            <consortium name="EnsemblMetazoa"/>
        </authorList>
    </citation>
    <scope>IDENTIFICATION</scope>
</reference>
<sequence>MWTKKKKRYPSCNCKKTTLAIAFNLFPIKKSCKDVESLQNEEHSDRSLKIMMNNDHGQLSATNC</sequence>
<evidence type="ECO:0000313" key="2">
    <source>
        <dbReference type="Proteomes" id="UP000024404"/>
    </source>
</evidence>